<keyword evidence="2" id="KW-1185">Reference proteome</keyword>
<accession>A0ABM7SXT1</accession>
<sequence length="190" mass="21362">MQNKKVIAFIEPPRKIPLFLRIGIYISKKVTKKDLLVPKLLAWYPKVAISSAILETMVAHGKGDLNNRILKIVRIQASLSVSCPFCIDMNSFEYKGDGITEEELNYITGNLNIDDALTFTIKEKLAIEYTKLISQTPIKIPKDFMGKMKINFTEREIVIIASTAAQVNYWARLIQALGVPPAGFSNKCDI</sequence>
<evidence type="ECO:0000313" key="2">
    <source>
        <dbReference type="Proteomes" id="UP000824633"/>
    </source>
</evidence>
<proteinExistence type="predicted"/>
<protein>
    <recommendedName>
        <fullName evidence="3">Carboxymuconolactone decarboxylase family protein</fullName>
    </recommendedName>
</protein>
<dbReference type="InterPro" id="IPR029032">
    <property type="entry name" value="AhpD-like"/>
</dbReference>
<dbReference type="RefSeq" id="WP_224036082.1">
    <property type="nucleotide sequence ID" value="NZ_AP024849.1"/>
</dbReference>
<dbReference type="Proteomes" id="UP000824633">
    <property type="component" value="Chromosome"/>
</dbReference>
<organism evidence="1 2">
    <name type="scientific">Clostridium gelidum</name>
    <dbReference type="NCBI Taxonomy" id="704125"/>
    <lineage>
        <taxon>Bacteria</taxon>
        <taxon>Bacillati</taxon>
        <taxon>Bacillota</taxon>
        <taxon>Clostridia</taxon>
        <taxon>Eubacteriales</taxon>
        <taxon>Clostridiaceae</taxon>
        <taxon>Clostridium</taxon>
    </lineage>
</organism>
<dbReference type="EMBL" id="AP024849">
    <property type="protein sequence ID" value="BCZ44404.1"/>
    <property type="molecule type" value="Genomic_DNA"/>
</dbReference>
<dbReference type="SUPFAM" id="SSF69118">
    <property type="entry name" value="AhpD-like"/>
    <property type="match status" value="1"/>
</dbReference>
<evidence type="ECO:0008006" key="3">
    <source>
        <dbReference type="Google" id="ProtNLM"/>
    </source>
</evidence>
<reference evidence="2" key="1">
    <citation type="submission" date="2021-07" db="EMBL/GenBank/DDBJ databases">
        <title>Complete genome sequencing of a Clostridium isolate.</title>
        <authorList>
            <person name="Ueki A."/>
            <person name="Tonouchi A."/>
        </authorList>
    </citation>
    <scope>NUCLEOTIDE SEQUENCE [LARGE SCALE GENOMIC DNA]</scope>
    <source>
        <strain evidence="2">C5S11</strain>
    </source>
</reference>
<dbReference type="Gene3D" id="1.20.1290.10">
    <property type="entry name" value="AhpD-like"/>
    <property type="match status" value="1"/>
</dbReference>
<evidence type="ECO:0000313" key="1">
    <source>
        <dbReference type="EMBL" id="BCZ44404.1"/>
    </source>
</evidence>
<gene>
    <name evidence="1" type="ORF">psyc5s11_04710</name>
</gene>
<name>A0ABM7SXT1_9CLOT</name>